<keyword evidence="2 7" id="KW-0227">DNA damage</keyword>
<dbReference type="Gene3D" id="3.40.1360.10">
    <property type="match status" value="1"/>
</dbReference>
<evidence type="ECO:0000313" key="10">
    <source>
        <dbReference type="Proteomes" id="UP000005813"/>
    </source>
</evidence>
<dbReference type="GO" id="GO:0006310">
    <property type="term" value="P:DNA recombination"/>
    <property type="evidence" value="ECO:0007669"/>
    <property type="project" value="UniProtKB-UniRule"/>
</dbReference>
<keyword evidence="1 7" id="KW-0479">Metal-binding</keyword>
<evidence type="ECO:0000256" key="1">
    <source>
        <dbReference type="ARBA" id="ARBA00022723"/>
    </source>
</evidence>
<dbReference type="Pfam" id="PF02132">
    <property type="entry name" value="RecR_ZnF"/>
    <property type="match status" value="1"/>
</dbReference>
<dbReference type="InterPro" id="IPR006171">
    <property type="entry name" value="TOPRIM_dom"/>
</dbReference>
<evidence type="ECO:0000256" key="5">
    <source>
        <dbReference type="ARBA" id="ARBA00023172"/>
    </source>
</evidence>
<dbReference type="SUPFAM" id="SSF111304">
    <property type="entry name" value="Recombination protein RecR"/>
    <property type="match status" value="1"/>
</dbReference>
<accession>A0A828QVY5</accession>
<dbReference type="Gene3D" id="1.10.8.420">
    <property type="entry name" value="RecR Domain 1"/>
    <property type="match status" value="1"/>
</dbReference>
<keyword evidence="4 7" id="KW-0862">Zinc</keyword>
<reference evidence="9 10" key="1">
    <citation type="submission" date="2010-12" db="EMBL/GenBank/DDBJ databases">
        <authorList>
            <person name="Muzny D."/>
            <person name="Qin X."/>
            <person name="Buhay C."/>
            <person name="Dugan-Rocha S."/>
            <person name="Ding Y."/>
            <person name="Chen G."/>
            <person name="Hawes A."/>
            <person name="Holder M."/>
            <person name="Jhangiani S."/>
            <person name="Johnson A."/>
            <person name="Khan Z."/>
            <person name="Li Z."/>
            <person name="Liu W."/>
            <person name="Liu X."/>
            <person name="Perez L."/>
            <person name="Shen H."/>
            <person name="Wang Q."/>
            <person name="Watt J."/>
            <person name="Xi L."/>
            <person name="Xin Y."/>
            <person name="Zhou J."/>
            <person name="Deng J."/>
            <person name="Jiang H."/>
            <person name="Liu Y."/>
            <person name="Qu J."/>
            <person name="Song X.-Z."/>
            <person name="Zhang L."/>
            <person name="Villasana D."/>
            <person name="Johnson A."/>
            <person name="Liu J."/>
            <person name="Liyanage D."/>
            <person name="Lorensuhewa L."/>
            <person name="Robinson T."/>
            <person name="Song A."/>
            <person name="Song B.-B."/>
            <person name="Dinh H."/>
            <person name="Thornton R."/>
            <person name="Coyle M."/>
            <person name="Francisco L."/>
            <person name="Jackson L."/>
            <person name="Javaid M."/>
            <person name="Korchina V."/>
            <person name="Kovar C."/>
            <person name="Mata R."/>
            <person name="Mathew T."/>
            <person name="Ngo R."/>
            <person name="Nguyen L."/>
            <person name="Nguyen N."/>
            <person name="Okwuonu G."/>
            <person name="Ongeri F."/>
            <person name="Pham C."/>
            <person name="Simmons D."/>
            <person name="Wilczek-Boney K."/>
            <person name="Hale W."/>
            <person name="Jakkamsetti A."/>
            <person name="Pham P."/>
            <person name="Ruth R."/>
            <person name="San Lucas F."/>
            <person name="Warren J."/>
            <person name="Zhang J."/>
            <person name="Zhao Z."/>
            <person name="Zhou C."/>
            <person name="Zhu D."/>
            <person name="Lee S."/>
            <person name="Bess C."/>
            <person name="Blankenburg K."/>
            <person name="Forbes L."/>
            <person name="Fu Q."/>
            <person name="Gubbala S."/>
            <person name="Hirani K."/>
            <person name="Jayaseelan J.C."/>
            <person name="Lara F."/>
            <person name="Munidasa M."/>
            <person name="Palculict T."/>
            <person name="Patil S."/>
            <person name="Pu L.-L."/>
            <person name="Saada N."/>
            <person name="Tang L."/>
            <person name="Weissenberger G."/>
            <person name="Zhu Y."/>
            <person name="Hemphill L."/>
            <person name="Shang Y."/>
            <person name="Youmans B."/>
            <person name="Ayvaz T."/>
            <person name="Ross M."/>
            <person name="Santibanez J."/>
            <person name="Aqrawi P."/>
            <person name="Gross S."/>
            <person name="Joshi V."/>
            <person name="Fowler G."/>
            <person name="Nazareth L."/>
            <person name="Reid J."/>
            <person name="Worley K."/>
            <person name="Petrosino J."/>
            <person name="Highlander S."/>
            <person name="Gibbs R."/>
        </authorList>
    </citation>
    <scope>NUCLEOTIDE SEQUENCE [LARGE SCALE GENOMIC DNA]</scope>
    <source>
        <strain evidence="9 10">JV21</strain>
    </source>
</reference>
<comment type="caution">
    <text evidence="9">The sequence shown here is derived from an EMBL/GenBank/DDBJ whole genome shotgun (WGS) entry which is preliminary data.</text>
</comment>
<dbReference type="EMBL" id="AEPU01000011">
    <property type="protein sequence ID" value="EFU72304.1"/>
    <property type="molecule type" value="Genomic_DNA"/>
</dbReference>
<keyword evidence="3 7" id="KW-0863">Zinc-finger</keyword>
<dbReference type="GO" id="GO:0008270">
    <property type="term" value="F:zinc ion binding"/>
    <property type="evidence" value="ECO:0007669"/>
    <property type="project" value="UniProtKB-KW"/>
</dbReference>
<dbReference type="InterPro" id="IPR023627">
    <property type="entry name" value="Rcmb_RecR"/>
</dbReference>
<dbReference type="PANTHER" id="PTHR30446:SF0">
    <property type="entry name" value="RECOMBINATION PROTEIN RECR"/>
    <property type="match status" value="1"/>
</dbReference>
<feature type="domain" description="Toprim" evidence="8">
    <location>
        <begin position="99"/>
        <end position="185"/>
    </location>
</feature>
<name>A0A828QVY5_CAMUP</name>
<dbReference type="HAMAP" id="MF_00017">
    <property type="entry name" value="RecR"/>
    <property type="match status" value="1"/>
</dbReference>
<dbReference type="InterPro" id="IPR000093">
    <property type="entry name" value="DNA_Rcmb_RecR"/>
</dbReference>
<proteinExistence type="inferred from homology"/>
<organism evidence="9 10">
    <name type="scientific">Campylobacter upsaliensis JV21</name>
    <dbReference type="NCBI Taxonomy" id="888826"/>
    <lineage>
        <taxon>Bacteria</taxon>
        <taxon>Pseudomonadati</taxon>
        <taxon>Campylobacterota</taxon>
        <taxon>Epsilonproteobacteria</taxon>
        <taxon>Campylobacterales</taxon>
        <taxon>Campylobacteraceae</taxon>
        <taxon>Campylobacter</taxon>
    </lineage>
</organism>
<evidence type="ECO:0000313" key="9">
    <source>
        <dbReference type="EMBL" id="EFU72304.1"/>
    </source>
</evidence>
<dbReference type="PROSITE" id="PS01300">
    <property type="entry name" value="RECR"/>
    <property type="match status" value="1"/>
</dbReference>
<evidence type="ECO:0000256" key="7">
    <source>
        <dbReference type="HAMAP-Rule" id="MF_00017"/>
    </source>
</evidence>
<dbReference type="InterPro" id="IPR015967">
    <property type="entry name" value="Rcmb_RecR_Znf"/>
</dbReference>
<dbReference type="NCBIfam" id="TIGR00615">
    <property type="entry name" value="recR"/>
    <property type="match status" value="1"/>
</dbReference>
<dbReference type="Pfam" id="PF13662">
    <property type="entry name" value="Toprim_4"/>
    <property type="match status" value="1"/>
</dbReference>
<dbReference type="PANTHER" id="PTHR30446">
    <property type="entry name" value="RECOMBINATION PROTEIN RECR"/>
    <property type="match status" value="1"/>
</dbReference>
<dbReference type="Proteomes" id="UP000005813">
    <property type="component" value="Unassembled WGS sequence"/>
</dbReference>
<keyword evidence="5 7" id="KW-0233">DNA recombination</keyword>
<dbReference type="Pfam" id="PF21176">
    <property type="entry name" value="RecR_HhH"/>
    <property type="match status" value="1"/>
</dbReference>
<protein>
    <recommendedName>
        <fullName evidence="7">Recombination protein RecR</fullName>
    </recommendedName>
</protein>
<gene>
    <name evidence="7 9" type="primary">recR</name>
    <name evidence="9" type="ORF">HMPREF9400_0358</name>
</gene>
<comment type="similarity">
    <text evidence="7">Belongs to the RecR family.</text>
</comment>
<evidence type="ECO:0000259" key="8">
    <source>
        <dbReference type="PROSITE" id="PS50880"/>
    </source>
</evidence>
<dbReference type="GO" id="GO:0006281">
    <property type="term" value="P:DNA repair"/>
    <property type="evidence" value="ECO:0007669"/>
    <property type="project" value="UniProtKB-UniRule"/>
</dbReference>
<evidence type="ECO:0000256" key="6">
    <source>
        <dbReference type="ARBA" id="ARBA00023204"/>
    </source>
</evidence>
<evidence type="ECO:0000256" key="3">
    <source>
        <dbReference type="ARBA" id="ARBA00022771"/>
    </source>
</evidence>
<feature type="zinc finger region" description="C4-type" evidence="7">
    <location>
        <begin position="76"/>
        <end position="91"/>
    </location>
</feature>
<dbReference type="AlphaFoldDB" id="A0A828QVY5"/>
<keyword evidence="6 7" id="KW-0234">DNA repair</keyword>
<evidence type="ECO:0000256" key="2">
    <source>
        <dbReference type="ARBA" id="ARBA00022763"/>
    </source>
</evidence>
<comment type="function">
    <text evidence="7">May play a role in DNA repair. It seems to be involved in an RecBC-independent recombinational process of DNA repair. It may act with RecF and RecO.</text>
</comment>
<dbReference type="GO" id="GO:0003677">
    <property type="term" value="F:DNA binding"/>
    <property type="evidence" value="ECO:0007669"/>
    <property type="project" value="UniProtKB-UniRule"/>
</dbReference>
<sequence length="209" mass="23940">MNLKNKHIILRFFLEKIMAYKGLEKFNELVESFANLPTIGKKTAIRLALYICMQNPLEGMKLSHNIENALRFIKSCKQCGALSENELCEICTDTQRDENLICLVENAKDILILEESGGYNGFYFVLNELNEEKLSKLKAMIEKLKSKELIFALTHSVHSDATIFFIEENLKNLELKLSKIAQGIPSGVNLENVDFISLHRAMNFRTKIH</sequence>
<evidence type="ECO:0000256" key="4">
    <source>
        <dbReference type="ARBA" id="ARBA00022833"/>
    </source>
</evidence>
<dbReference type="PROSITE" id="PS50880">
    <property type="entry name" value="TOPRIM"/>
    <property type="match status" value="1"/>
</dbReference>